<dbReference type="InterPro" id="IPR029787">
    <property type="entry name" value="Nucleotide_cyclase"/>
</dbReference>
<comment type="caution">
    <text evidence="4">The sequence shown here is derived from an EMBL/GenBank/DDBJ whole genome shotgun (WGS) entry which is preliminary data.</text>
</comment>
<feature type="region of interest" description="Disordered" evidence="1">
    <location>
        <begin position="282"/>
        <end position="304"/>
    </location>
</feature>
<feature type="region of interest" description="Disordered" evidence="1">
    <location>
        <begin position="1"/>
        <end position="72"/>
    </location>
</feature>
<evidence type="ECO:0000259" key="3">
    <source>
        <dbReference type="PROSITE" id="PS50125"/>
    </source>
</evidence>
<keyword evidence="2" id="KW-0812">Transmembrane</keyword>
<feature type="compositionally biased region" description="Pro residues" evidence="1">
    <location>
        <begin position="53"/>
        <end position="71"/>
    </location>
</feature>
<dbReference type="PROSITE" id="PS50125">
    <property type="entry name" value="GUANYLATE_CYCLASE_2"/>
    <property type="match status" value="1"/>
</dbReference>
<organism evidence="4 5">
    <name type="scientific">Raphidocelis subcapitata</name>
    <dbReference type="NCBI Taxonomy" id="307507"/>
    <lineage>
        <taxon>Eukaryota</taxon>
        <taxon>Viridiplantae</taxon>
        <taxon>Chlorophyta</taxon>
        <taxon>core chlorophytes</taxon>
        <taxon>Chlorophyceae</taxon>
        <taxon>CS clade</taxon>
        <taxon>Sphaeropleales</taxon>
        <taxon>Selenastraceae</taxon>
        <taxon>Raphidocelis</taxon>
    </lineage>
</organism>
<feature type="domain" description="Guanylate cyclase" evidence="3">
    <location>
        <begin position="90"/>
        <end position="219"/>
    </location>
</feature>
<dbReference type="InParanoid" id="A0A2V0NVI3"/>
<feature type="compositionally biased region" description="Low complexity" evidence="1">
    <location>
        <begin position="41"/>
        <end position="52"/>
    </location>
</feature>
<dbReference type="Gene3D" id="3.30.70.1230">
    <property type="entry name" value="Nucleotide cyclase"/>
    <property type="match status" value="1"/>
</dbReference>
<feature type="transmembrane region" description="Helical" evidence="2">
    <location>
        <begin position="413"/>
        <end position="434"/>
    </location>
</feature>
<dbReference type="GO" id="GO:0009190">
    <property type="term" value="P:cyclic nucleotide biosynthetic process"/>
    <property type="evidence" value="ECO:0007669"/>
    <property type="project" value="InterPro"/>
</dbReference>
<dbReference type="Proteomes" id="UP000247498">
    <property type="component" value="Unassembled WGS sequence"/>
</dbReference>
<dbReference type="Pfam" id="PF00211">
    <property type="entry name" value="Guanylate_cyc"/>
    <property type="match status" value="1"/>
</dbReference>
<accession>A0A2V0NVI3</accession>
<dbReference type="InterPro" id="IPR001054">
    <property type="entry name" value="A/G_cyclase"/>
</dbReference>
<feature type="compositionally biased region" description="Gly residues" evidence="1">
    <location>
        <begin position="543"/>
        <end position="555"/>
    </location>
</feature>
<evidence type="ECO:0000256" key="1">
    <source>
        <dbReference type="SAM" id="MobiDB-lite"/>
    </source>
</evidence>
<keyword evidence="2" id="KW-0472">Membrane</keyword>
<evidence type="ECO:0000313" key="5">
    <source>
        <dbReference type="Proteomes" id="UP000247498"/>
    </source>
</evidence>
<feature type="compositionally biased region" description="Low complexity" evidence="1">
    <location>
        <begin position="282"/>
        <end position="295"/>
    </location>
</feature>
<feature type="region of interest" description="Disordered" evidence="1">
    <location>
        <begin position="543"/>
        <end position="571"/>
    </location>
</feature>
<dbReference type="SUPFAM" id="SSF55073">
    <property type="entry name" value="Nucleotide cyclase"/>
    <property type="match status" value="1"/>
</dbReference>
<protein>
    <recommendedName>
        <fullName evidence="3">Guanylate cyclase domain-containing protein</fullName>
    </recommendedName>
</protein>
<feature type="transmembrane region" description="Helical" evidence="2">
    <location>
        <begin position="446"/>
        <end position="466"/>
    </location>
</feature>
<evidence type="ECO:0000256" key="2">
    <source>
        <dbReference type="SAM" id="Phobius"/>
    </source>
</evidence>
<dbReference type="PANTHER" id="PTHR48125:SF12">
    <property type="entry name" value="AT HOOK TRANSCRIPTION FACTOR FAMILY-RELATED"/>
    <property type="match status" value="1"/>
</dbReference>
<feature type="compositionally biased region" description="Basic and acidic residues" evidence="1">
    <location>
        <begin position="25"/>
        <end position="40"/>
    </location>
</feature>
<evidence type="ECO:0000313" key="4">
    <source>
        <dbReference type="EMBL" id="GBF89563.1"/>
    </source>
</evidence>
<reference evidence="4 5" key="1">
    <citation type="journal article" date="2018" name="Sci. Rep.">
        <title>Raphidocelis subcapitata (=Pseudokirchneriella subcapitata) provides an insight into genome evolution and environmental adaptations in the Sphaeropleales.</title>
        <authorList>
            <person name="Suzuki S."/>
            <person name="Yamaguchi H."/>
            <person name="Nakajima N."/>
            <person name="Kawachi M."/>
        </authorList>
    </citation>
    <scope>NUCLEOTIDE SEQUENCE [LARGE SCALE GENOMIC DNA]</scope>
    <source>
        <strain evidence="4 5">NIES-35</strain>
    </source>
</reference>
<keyword evidence="2" id="KW-1133">Transmembrane helix</keyword>
<dbReference type="PANTHER" id="PTHR48125">
    <property type="entry name" value="LP07818P1"/>
    <property type="match status" value="1"/>
</dbReference>
<dbReference type="OrthoDB" id="10684049at2759"/>
<proteinExistence type="predicted"/>
<name>A0A2V0NVI3_9CHLO</name>
<dbReference type="AlphaFoldDB" id="A0A2V0NVI3"/>
<gene>
    <name evidence="4" type="ORF">Rsub_02281</name>
</gene>
<dbReference type="GO" id="GO:0035556">
    <property type="term" value="P:intracellular signal transduction"/>
    <property type="evidence" value="ECO:0007669"/>
    <property type="project" value="InterPro"/>
</dbReference>
<dbReference type="EMBL" id="BDRX01000011">
    <property type="protein sequence ID" value="GBF89563.1"/>
    <property type="molecule type" value="Genomic_DNA"/>
</dbReference>
<feature type="transmembrane region" description="Helical" evidence="2">
    <location>
        <begin position="373"/>
        <end position="392"/>
    </location>
</feature>
<keyword evidence="5" id="KW-1185">Reference proteome</keyword>
<sequence>MFRPFDPQAAAAGEGGLLSSGGRRASWEENEHGASDDGRPHTPTAAPHAAPHAPAPPPQPQPPAPDAPAPPACVLAGPPLGWHESYSVSSVLVAHVVNLRRATRKLDPEDELLAYHRVTAALDRVLSPDRETIWKVARYELPYYCAMCPASSTHEHADSLVRVALRLLAAANSVELPNGERAVVQLGVCTGASSAGIIGSECMSFIVTGPAARAARQLADTAAPLTVSGSTWERLGPDMRGMRGWAEAPPAPAAAPGPGAADAYSLLPDGFDAAAWRAAGALSSDDGGAPPAGEPAGAGPGACDGSCSGQWTVGRGFLQRRREAEFLSWHDGALAAFDLMMLLASLASTALVLSRRPAHACPPSVPCRPQLALLEALALLGPGALLLLLRLGGGAIWAKRRERICVAAKAAALLLRTAASVLLGAAPAAAAAAAASRGGLPLPAPASGAAAQAAWLLGAAFSALACKVRLQSQLLLSCAALALAGAAAAHDALLSAPPSAGDACCALLCAVGAEALHCAAVYAWDAHLRAAFLAGGGGGGGGGDSHGRGGHGSSNGGVAPCGPNAAKAKAV</sequence>